<accession>A0A2V1INP2</accession>
<dbReference type="GO" id="GO:0005737">
    <property type="term" value="C:cytoplasm"/>
    <property type="evidence" value="ECO:0007669"/>
    <property type="project" value="UniProtKB-SubCell"/>
</dbReference>
<dbReference type="AlphaFoldDB" id="A0A2V1INP2"/>
<dbReference type="EMBL" id="PUEC01000026">
    <property type="protein sequence ID" value="PWB01084.1"/>
    <property type="molecule type" value="Genomic_DNA"/>
</dbReference>
<dbReference type="InterPro" id="IPR053879">
    <property type="entry name" value="HYDIN_VesB_CFA65-like_Ig"/>
</dbReference>
<keyword evidence="5" id="KW-0966">Cell projection</keyword>
<dbReference type="Pfam" id="PF22544">
    <property type="entry name" value="HYDIN_VesB_CFA65-like_Ig"/>
    <property type="match status" value="1"/>
</dbReference>
<dbReference type="Gene3D" id="2.60.40.10">
    <property type="entry name" value="Immunoglobulins"/>
    <property type="match status" value="2"/>
</dbReference>
<dbReference type="PANTHER" id="PTHR37833:SF1">
    <property type="entry name" value="SIGNAL PEPTIDE PROTEIN"/>
    <property type="match status" value="1"/>
</dbReference>
<evidence type="ECO:0000256" key="6">
    <source>
        <dbReference type="SAM" id="SignalP"/>
    </source>
</evidence>
<dbReference type="GeneID" id="82526828"/>
<comment type="subcellular location">
    <subcellularLocation>
        <location evidence="1">Cell projection</location>
        <location evidence="1">Cilium</location>
    </subcellularLocation>
    <subcellularLocation>
        <location evidence="2">Cytoplasm</location>
    </subcellularLocation>
</comment>
<protein>
    <submittedName>
        <fullName evidence="8">DUF1573 domain-containing protein</fullName>
    </submittedName>
</protein>
<evidence type="ECO:0000256" key="3">
    <source>
        <dbReference type="ARBA" id="ARBA00022490"/>
    </source>
</evidence>
<reference evidence="9" key="1">
    <citation type="submission" date="2018-02" db="EMBL/GenBank/DDBJ databases">
        <authorList>
            <person name="Clavel T."/>
            <person name="Strowig T."/>
        </authorList>
    </citation>
    <scope>NUCLEOTIDE SEQUENCE [LARGE SCALE GENOMIC DNA]</scope>
    <source>
        <strain evidence="9">DSM 103720</strain>
    </source>
</reference>
<gene>
    <name evidence="8" type="ORF">C5O23_10820</name>
</gene>
<evidence type="ECO:0000256" key="4">
    <source>
        <dbReference type="ARBA" id="ARBA00023069"/>
    </source>
</evidence>
<keyword evidence="3" id="KW-0963">Cytoplasm</keyword>
<dbReference type="Proteomes" id="UP000244905">
    <property type="component" value="Unassembled WGS sequence"/>
</dbReference>
<evidence type="ECO:0000256" key="1">
    <source>
        <dbReference type="ARBA" id="ARBA00004138"/>
    </source>
</evidence>
<evidence type="ECO:0000313" key="8">
    <source>
        <dbReference type="EMBL" id="PWB01084.1"/>
    </source>
</evidence>
<organism evidence="8 9">
    <name type="scientific">Duncaniella muris</name>
    <dbReference type="NCBI Taxonomy" id="2094150"/>
    <lineage>
        <taxon>Bacteria</taxon>
        <taxon>Pseudomonadati</taxon>
        <taxon>Bacteroidota</taxon>
        <taxon>Bacteroidia</taxon>
        <taxon>Bacteroidales</taxon>
        <taxon>Muribaculaceae</taxon>
        <taxon>Duncaniella</taxon>
    </lineage>
</organism>
<sequence>MMRLRTIAAMLLGSAAFMAHADGRGIWLEQKHDFGAFDEDLGTVYCDFRLVNASDEPMAIISARANCGCTKPEYSRDPIAPGDTAVIRVGFDPKGRPGRFVKYVNVDLDSDPKRTSLTIQGTVIGASNTLKSRFPLTLGPMKLRGDMISYGNIYSGHTGGQYLECYNASADTIRPQVISKPSYINVIMQPAEVPPGDRFVISTVFHGDRVKTWGIVTDSMTIAPDAGSAERMKIETVAIIGEDFSKLTAKERANAPVIDTDETAIDLRRISRGDAPMKRTFTIVNKGKSNLLIRRIHCPEKAVDVRLKSDKIKPGKSEKVEVTVNPALIGDTELLNARINIIANDPDHPSTMVRVVAEVK</sequence>
<proteinExistence type="predicted"/>
<dbReference type="RefSeq" id="WP_107032961.1">
    <property type="nucleotide sequence ID" value="NZ_CAPEJN010000031.1"/>
</dbReference>
<dbReference type="PANTHER" id="PTHR37833">
    <property type="entry name" value="LIPOPROTEIN-RELATED"/>
    <property type="match status" value="1"/>
</dbReference>
<keyword evidence="4" id="KW-0969">Cilium</keyword>
<keyword evidence="6" id="KW-0732">Signal</keyword>
<feature type="signal peptide" evidence="6">
    <location>
        <begin position="1"/>
        <end position="21"/>
    </location>
</feature>
<comment type="caution">
    <text evidence="8">The sequence shown here is derived from an EMBL/GenBank/DDBJ whole genome shotgun (WGS) entry which is preliminary data.</text>
</comment>
<name>A0A2V1INP2_9BACT</name>
<keyword evidence="9" id="KW-1185">Reference proteome</keyword>
<evidence type="ECO:0000256" key="5">
    <source>
        <dbReference type="ARBA" id="ARBA00023273"/>
    </source>
</evidence>
<feature type="chain" id="PRO_5015960175" evidence="6">
    <location>
        <begin position="22"/>
        <end position="360"/>
    </location>
</feature>
<evidence type="ECO:0000256" key="2">
    <source>
        <dbReference type="ARBA" id="ARBA00004496"/>
    </source>
</evidence>
<evidence type="ECO:0000259" key="7">
    <source>
        <dbReference type="Pfam" id="PF22544"/>
    </source>
</evidence>
<evidence type="ECO:0000313" key="9">
    <source>
        <dbReference type="Proteomes" id="UP000244905"/>
    </source>
</evidence>
<dbReference type="InterPro" id="IPR013783">
    <property type="entry name" value="Ig-like_fold"/>
</dbReference>
<feature type="domain" description="HYDIN/VesB/CFA65-like Ig-like" evidence="7">
    <location>
        <begin position="256"/>
        <end position="354"/>
    </location>
</feature>
<dbReference type="Pfam" id="PF07610">
    <property type="entry name" value="DUF1573"/>
    <property type="match status" value="1"/>
</dbReference>
<dbReference type="InterPro" id="IPR011467">
    <property type="entry name" value="DUF1573"/>
</dbReference>